<dbReference type="InterPro" id="IPR002514">
    <property type="entry name" value="Transposase_8"/>
</dbReference>
<gene>
    <name evidence="2" type="ORF">FUAX_45050</name>
</gene>
<evidence type="ECO:0000256" key="1">
    <source>
        <dbReference type="SAM" id="Coils"/>
    </source>
</evidence>
<protein>
    <submittedName>
        <fullName evidence="2">Transposase</fullName>
    </submittedName>
</protein>
<dbReference type="Proteomes" id="UP001348817">
    <property type="component" value="Plasmid pFA3"/>
</dbReference>
<reference evidence="2 3" key="1">
    <citation type="submission" date="2021-12" db="EMBL/GenBank/DDBJ databases">
        <title>Genome sequencing of bacteria with rrn-lacking chromosome and rrn-plasmid.</title>
        <authorList>
            <person name="Anda M."/>
            <person name="Iwasaki W."/>
        </authorList>
    </citation>
    <scope>NUCLEOTIDE SEQUENCE [LARGE SCALE GENOMIC DNA]</scope>
    <source>
        <strain evidence="2 3">DSM 100852</strain>
        <plasmid evidence="2 3">pFA3</plasmid>
    </source>
</reference>
<geneLocation type="plasmid" evidence="2 3">
    <name>pFA3</name>
</geneLocation>
<dbReference type="GO" id="GO:0043565">
    <property type="term" value="F:sequence-specific DNA binding"/>
    <property type="evidence" value="ECO:0007669"/>
    <property type="project" value="InterPro"/>
</dbReference>
<dbReference type="Gene3D" id="1.10.10.10">
    <property type="entry name" value="Winged helix-like DNA-binding domain superfamily/Winged helix DNA-binding domain"/>
    <property type="match status" value="1"/>
</dbReference>
<evidence type="ECO:0000313" key="3">
    <source>
        <dbReference type="Proteomes" id="UP001348817"/>
    </source>
</evidence>
<dbReference type="Pfam" id="PF01527">
    <property type="entry name" value="HTH_Tnp_1"/>
    <property type="match status" value="1"/>
</dbReference>
<dbReference type="InterPro" id="IPR036388">
    <property type="entry name" value="WH-like_DNA-bd_sf"/>
</dbReference>
<keyword evidence="3" id="KW-1185">Reference proteome</keyword>
<dbReference type="EMBL" id="AP025317">
    <property type="protein sequence ID" value="BDD12073.1"/>
    <property type="molecule type" value="Genomic_DNA"/>
</dbReference>
<dbReference type="InterPro" id="IPR010921">
    <property type="entry name" value="Trp_repressor/repl_initiator"/>
</dbReference>
<keyword evidence="2" id="KW-0614">Plasmid</keyword>
<name>A0AAU9CP77_9BACT</name>
<dbReference type="GO" id="GO:0006313">
    <property type="term" value="P:DNA transposition"/>
    <property type="evidence" value="ECO:0007669"/>
    <property type="project" value="InterPro"/>
</dbReference>
<dbReference type="KEGG" id="fax:FUAX_45050"/>
<dbReference type="GO" id="GO:0004803">
    <property type="term" value="F:transposase activity"/>
    <property type="evidence" value="ECO:0007669"/>
    <property type="project" value="InterPro"/>
</dbReference>
<feature type="coiled-coil region" evidence="1">
    <location>
        <begin position="50"/>
        <end position="89"/>
    </location>
</feature>
<sequence length="103" mass="12132">MGMKTRTTRRKFSAKFKAEVAIEALKERETTQDLCRRYDLHATQISQWKNEFLQRSASVFEGNKEKKENEKAEKATDQLYSKIGKLEMENDFLKKSLKKLGRL</sequence>
<accession>A0AAU9CP77</accession>
<proteinExistence type="predicted"/>
<evidence type="ECO:0000313" key="2">
    <source>
        <dbReference type="EMBL" id="BDD12073.1"/>
    </source>
</evidence>
<keyword evidence="1" id="KW-0175">Coiled coil</keyword>
<dbReference type="SUPFAM" id="SSF48295">
    <property type="entry name" value="TrpR-like"/>
    <property type="match status" value="1"/>
</dbReference>
<organism evidence="2 3">
    <name type="scientific">Fulvitalea axinellae</name>
    <dbReference type="NCBI Taxonomy" id="1182444"/>
    <lineage>
        <taxon>Bacteria</taxon>
        <taxon>Pseudomonadati</taxon>
        <taxon>Bacteroidota</taxon>
        <taxon>Cytophagia</taxon>
        <taxon>Cytophagales</taxon>
        <taxon>Persicobacteraceae</taxon>
        <taxon>Fulvitalea</taxon>
    </lineage>
</organism>
<dbReference type="AlphaFoldDB" id="A0AAU9CP77"/>